<evidence type="ECO:0000313" key="5">
    <source>
        <dbReference type="Proteomes" id="UP000639772"/>
    </source>
</evidence>
<sequence length="126" mass="14517">MLNRKSSRAAKVDAMSMGLEFGIRSQETNRISFYQPPGCSFGDADKLQWIDGNSCLMVATLFPRTDNCSIGLLDFRERIWWWSWSDEGTLMGAASLTRRGFFMPLSWKTAIRYVLSTSMRIWVSWI</sequence>
<accession>A0A835QN79</accession>
<organism evidence="2 4">
    <name type="scientific">Vanilla planifolia</name>
    <name type="common">Vanilla</name>
    <dbReference type="NCBI Taxonomy" id="51239"/>
    <lineage>
        <taxon>Eukaryota</taxon>
        <taxon>Viridiplantae</taxon>
        <taxon>Streptophyta</taxon>
        <taxon>Embryophyta</taxon>
        <taxon>Tracheophyta</taxon>
        <taxon>Spermatophyta</taxon>
        <taxon>Magnoliopsida</taxon>
        <taxon>Liliopsida</taxon>
        <taxon>Asparagales</taxon>
        <taxon>Orchidaceae</taxon>
        <taxon>Vanilloideae</taxon>
        <taxon>Vanilleae</taxon>
        <taxon>Vanilla</taxon>
    </lineage>
</organism>
<gene>
    <name evidence="3" type="ORF">HPP92_016896</name>
    <name evidence="2" type="ORF">HPP92_017487</name>
</gene>
<protein>
    <recommendedName>
        <fullName evidence="1">At2g24240-like C-terminal beta-propeller domain-containing protein</fullName>
    </recommendedName>
</protein>
<evidence type="ECO:0000259" key="1">
    <source>
        <dbReference type="Pfam" id="PF25279"/>
    </source>
</evidence>
<dbReference type="AlphaFoldDB" id="A0A835QN79"/>
<dbReference type="Proteomes" id="UP000636800">
    <property type="component" value="Unassembled WGS sequence"/>
</dbReference>
<dbReference type="Pfam" id="PF25279">
    <property type="entry name" value="Beta_prop_At2g24240"/>
    <property type="match status" value="1"/>
</dbReference>
<keyword evidence="4" id="KW-1185">Reference proteome</keyword>
<evidence type="ECO:0000313" key="4">
    <source>
        <dbReference type="Proteomes" id="UP000636800"/>
    </source>
</evidence>
<evidence type="ECO:0000313" key="2">
    <source>
        <dbReference type="EMBL" id="KAG0470787.1"/>
    </source>
</evidence>
<dbReference type="InterPro" id="IPR057441">
    <property type="entry name" value="Beta_prop_At2g24240"/>
</dbReference>
<proteinExistence type="predicted"/>
<dbReference type="EMBL" id="JADCNL010000008">
    <property type="protein sequence ID" value="KAG0470787.1"/>
    <property type="molecule type" value="Genomic_DNA"/>
</dbReference>
<dbReference type="Proteomes" id="UP000639772">
    <property type="component" value="Unassembled WGS sequence"/>
</dbReference>
<evidence type="ECO:0000313" key="3">
    <source>
        <dbReference type="EMBL" id="KAG0472350.1"/>
    </source>
</evidence>
<dbReference type="EMBL" id="JADCNM010000008">
    <property type="protein sequence ID" value="KAG0472350.1"/>
    <property type="molecule type" value="Genomic_DNA"/>
</dbReference>
<name>A0A835QN79_VANPL</name>
<reference evidence="4 5" key="1">
    <citation type="journal article" date="2020" name="Nat. Food">
        <title>A phased Vanilla planifolia genome enables genetic improvement of flavour and production.</title>
        <authorList>
            <person name="Hasing T."/>
            <person name="Tang H."/>
            <person name="Brym M."/>
            <person name="Khazi F."/>
            <person name="Huang T."/>
            <person name="Chambers A.H."/>
        </authorList>
    </citation>
    <scope>NUCLEOTIDE SEQUENCE [LARGE SCALE GENOMIC DNA]</scope>
    <source>
        <tissue evidence="2">Leaf</tissue>
    </source>
</reference>
<comment type="caution">
    <text evidence="2">The sequence shown here is derived from an EMBL/GenBank/DDBJ whole genome shotgun (WGS) entry which is preliminary data.</text>
</comment>
<feature type="domain" description="At2g24240-like C-terminal beta-propeller" evidence="1">
    <location>
        <begin position="32"/>
        <end position="90"/>
    </location>
</feature>